<comment type="caution">
    <text evidence="6">The sequence shown here is derived from an EMBL/GenBank/DDBJ whole genome shotgun (WGS) entry which is preliminary data.</text>
</comment>
<dbReference type="GO" id="GO:0008234">
    <property type="term" value="F:cysteine-type peptidase activity"/>
    <property type="evidence" value="ECO:0007669"/>
    <property type="project" value="UniProtKB-KW"/>
</dbReference>
<feature type="domain" description="NlpC/P60" evidence="5">
    <location>
        <begin position="208"/>
        <end position="334"/>
    </location>
</feature>
<evidence type="ECO:0000313" key="7">
    <source>
        <dbReference type="Proteomes" id="UP000323454"/>
    </source>
</evidence>
<dbReference type="Pfam" id="PF00877">
    <property type="entry name" value="NLPC_P60"/>
    <property type="match status" value="1"/>
</dbReference>
<dbReference type="OrthoDB" id="5496837at2"/>
<protein>
    <submittedName>
        <fullName evidence="6">NlpC/P60 family protein</fullName>
    </submittedName>
</protein>
<organism evidence="6 7">
    <name type="scientific">Solihabitans fulvus</name>
    <dbReference type="NCBI Taxonomy" id="1892852"/>
    <lineage>
        <taxon>Bacteria</taxon>
        <taxon>Bacillati</taxon>
        <taxon>Actinomycetota</taxon>
        <taxon>Actinomycetes</taxon>
        <taxon>Pseudonocardiales</taxon>
        <taxon>Pseudonocardiaceae</taxon>
        <taxon>Solihabitans</taxon>
    </lineage>
</organism>
<dbReference type="InterPro" id="IPR038765">
    <property type="entry name" value="Papain-like_cys_pep_sf"/>
</dbReference>
<keyword evidence="2" id="KW-0645">Protease</keyword>
<dbReference type="PANTHER" id="PTHR47359">
    <property type="entry name" value="PEPTIDOGLYCAN DL-ENDOPEPTIDASE CWLO"/>
    <property type="match status" value="1"/>
</dbReference>
<reference evidence="6 7" key="2">
    <citation type="submission" date="2019-09" db="EMBL/GenBank/DDBJ databases">
        <authorList>
            <person name="Jin C."/>
        </authorList>
    </citation>
    <scope>NUCLEOTIDE SEQUENCE [LARGE SCALE GENOMIC DNA]</scope>
    <source>
        <strain evidence="6 7">AN110305</strain>
    </source>
</reference>
<accession>A0A5B2XJ43</accession>
<dbReference type="Proteomes" id="UP000323454">
    <property type="component" value="Unassembled WGS sequence"/>
</dbReference>
<evidence type="ECO:0000313" key="6">
    <source>
        <dbReference type="EMBL" id="KAA2263858.1"/>
    </source>
</evidence>
<dbReference type="AlphaFoldDB" id="A0A5B2XJ43"/>
<reference evidence="6 7" key="1">
    <citation type="submission" date="2019-09" db="EMBL/GenBank/DDBJ databases">
        <title>Goodfellowia gen. nov., a new genus of the Pseudonocardineae related to Actinoalloteichus, containing Goodfellowia coeruleoviolacea gen. nov., comb. nov. gen. nov., comb. nov.</title>
        <authorList>
            <person name="Labeda D."/>
        </authorList>
    </citation>
    <scope>NUCLEOTIDE SEQUENCE [LARGE SCALE GENOMIC DNA]</scope>
    <source>
        <strain evidence="6 7">AN110305</strain>
    </source>
</reference>
<name>A0A5B2XJ43_9PSEU</name>
<keyword evidence="7" id="KW-1185">Reference proteome</keyword>
<sequence>MRGAILLGVIVTALVTVVITSGTAVNTVVGGTQQQENSQFANVSCNAALGPWQGGDQRSGSDDAARLTDEQRGTAALIISIGKQRNLPPLAWQVAIQAGMTESGLRSLNYGDLDSVGIFQMRPSMNWGTVAQILDPSYAINKFFDVLQNVPDWQHKRPGDSSQAVERSAFPDRYHQWESMGAYLIANLGKVTDPTGCGQGTGAALPASAAAATAIKFAQGQLGKPYLWGGTGPDAYDCSGLMVKAYAAAGVIIPRVANDQYMRGTAYLPVRQAQAGDLLFWATDPTDPVTIHHVAMYLGNDQYLQAPQDNDVVKISKIDWTNHELVAQAVRPGV</sequence>
<evidence type="ECO:0000259" key="5">
    <source>
        <dbReference type="PROSITE" id="PS51935"/>
    </source>
</evidence>
<dbReference type="InterPro" id="IPR000064">
    <property type="entry name" value="NLP_P60_dom"/>
</dbReference>
<evidence type="ECO:0000256" key="3">
    <source>
        <dbReference type="ARBA" id="ARBA00022801"/>
    </source>
</evidence>
<evidence type="ECO:0000256" key="4">
    <source>
        <dbReference type="ARBA" id="ARBA00022807"/>
    </source>
</evidence>
<keyword evidence="4" id="KW-0788">Thiol protease</keyword>
<dbReference type="Gene3D" id="3.90.1720.10">
    <property type="entry name" value="endopeptidase domain like (from Nostoc punctiforme)"/>
    <property type="match status" value="1"/>
</dbReference>
<keyword evidence="3" id="KW-0378">Hydrolase</keyword>
<dbReference type="GO" id="GO:0006508">
    <property type="term" value="P:proteolysis"/>
    <property type="evidence" value="ECO:0007669"/>
    <property type="project" value="UniProtKB-KW"/>
</dbReference>
<dbReference type="PROSITE" id="PS51935">
    <property type="entry name" value="NLPC_P60"/>
    <property type="match status" value="1"/>
</dbReference>
<dbReference type="PANTHER" id="PTHR47359:SF3">
    <property type="entry name" value="NLP_P60 DOMAIN-CONTAINING PROTEIN-RELATED"/>
    <property type="match status" value="1"/>
</dbReference>
<proteinExistence type="inferred from homology"/>
<evidence type="ECO:0000256" key="2">
    <source>
        <dbReference type="ARBA" id="ARBA00022670"/>
    </source>
</evidence>
<comment type="similarity">
    <text evidence="1">Belongs to the peptidase C40 family.</text>
</comment>
<dbReference type="EMBL" id="VUOB01000014">
    <property type="protein sequence ID" value="KAA2263858.1"/>
    <property type="molecule type" value="Genomic_DNA"/>
</dbReference>
<dbReference type="SUPFAM" id="SSF54001">
    <property type="entry name" value="Cysteine proteinases"/>
    <property type="match status" value="1"/>
</dbReference>
<gene>
    <name evidence="6" type="ORF">F0L68_09235</name>
</gene>
<evidence type="ECO:0000256" key="1">
    <source>
        <dbReference type="ARBA" id="ARBA00007074"/>
    </source>
</evidence>
<dbReference type="InterPro" id="IPR051794">
    <property type="entry name" value="PG_Endopeptidase_C40"/>
</dbReference>